<dbReference type="AlphaFoldDB" id="A0A6V7NK04"/>
<proteinExistence type="predicted"/>
<gene>
    <name evidence="1" type="ORF">CB5_LOCUS2078</name>
</gene>
<reference evidence="1" key="1">
    <citation type="submission" date="2020-07" db="EMBL/GenBank/DDBJ databases">
        <authorList>
            <person name="Lin J."/>
        </authorList>
    </citation>
    <scope>NUCLEOTIDE SEQUENCE</scope>
</reference>
<evidence type="ECO:0000313" key="1">
    <source>
        <dbReference type="EMBL" id="CAD1818867.1"/>
    </source>
</evidence>
<dbReference type="InterPro" id="IPR046341">
    <property type="entry name" value="SET_dom_sf"/>
</dbReference>
<dbReference type="GO" id="GO:0016279">
    <property type="term" value="F:protein-lysine N-methyltransferase activity"/>
    <property type="evidence" value="ECO:0007669"/>
    <property type="project" value="TreeGrafter"/>
</dbReference>
<dbReference type="InterPro" id="IPR050600">
    <property type="entry name" value="SETD3_SETD6_MTase"/>
</dbReference>
<protein>
    <submittedName>
        <fullName evidence="1">Uncharacterized protein</fullName>
    </submittedName>
</protein>
<dbReference type="CDD" id="cd10527">
    <property type="entry name" value="SET_LSMT"/>
    <property type="match status" value="1"/>
</dbReference>
<dbReference type="EMBL" id="LR862139">
    <property type="protein sequence ID" value="CAD1818867.1"/>
    <property type="molecule type" value="Genomic_DNA"/>
</dbReference>
<dbReference type="PANTHER" id="PTHR13271">
    <property type="entry name" value="UNCHARACTERIZED PUTATIVE METHYLTRANSFERASE"/>
    <property type="match status" value="1"/>
</dbReference>
<accession>A0A6V7NK04</accession>
<dbReference type="SUPFAM" id="SSF82199">
    <property type="entry name" value="SET domain"/>
    <property type="match status" value="1"/>
</dbReference>
<dbReference type="PANTHER" id="PTHR13271:SF91">
    <property type="entry name" value="PROTEIN SET DOMAIN GROUP 40"/>
    <property type="match status" value="1"/>
</dbReference>
<sequence>MALGLSNCEIIAWVSSRTLHIPWDSAGCLCPVGDLFNYAAPDDEAIDNFNLRLMDGGYEEDTASYCFYARKKYEQGEQVLLGYGTYTNLELLEHYGFFYKTLLRCISHCKDRISDETSLCMWKNADKSMKRIDVYYNPQYQRGRCFDSIFNMFGTTCISHGRQFVIMHISLCLFWVPLVAAGVYS</sequence>
<name>A0A6V7NK04_ANACO</name>
<dbReference type="Gene3D" id="3.90.1410.10">
    <property type="entry name" value="set domain protein methyltransferase, domain 1"/>
    <property type="match status" value="1"/>
</dbReference>
<organism evidence="1">
    <name type="scientific">Ananas comosus var. bracteatus</name>
    <name type="common">red pineapple</name>
    <dbReference type="NCBI Taxonomy" id="296719"/>
    <lineage>
        <taxon>Eukaryota</taxon>
        <taxon>Viridiplantae</taxon>
        <taxon>Streptophyta</taxon>
        <taxon>Embryophyta</taxon>
        <taxon>Tracheophyta</taxon>
        <taxon>Spermatophyta</taxon>
        <taxon>Magnoliopsida</taxon>
        <taxon>Liliopsida</taxon>
        <taxon>Poales</taxon>
        <taxon>Bromeliaceae</taxon>
        <taxon>Bromelioideae</taxon>
        <taxon>Ananas</taxon>
    </lineage>
</organism>